<dbReference type="PANTHER" id="PTHR33473:SF19">
    <property type="entry name" value="ATP-DEPENDENT CLP PROTEASE ADAPTER PROTEIN CLPS"/>
    <property type="match status" value="1"/>
</dbReference>
<organism evidence="2">
    <name type="scientific">marine metagenome</name>
    <dbReference type="NCBI Taxonomy" id="408172"/>
    <lineage>
        <taxon>unclassified sequences</taxon>
        <taxon>metagenomes</taxon>
        <taxon>ecological metagenomes</taxon>
    </lineage>
</organism>
<gene>
    <name evidence="2" type="ORF">METZ01_LOCUS78664</name>
</gene>
<evidence type="ECO:0000313" key="2">
    <source>
        <dbReference type="EMBL" id="SVA25810.1"/>
    </source>
</evidence>
<dbReference type="AlphaFoldDB" id="A0A381UC95"/>
<dbReference type="NCBIfam" id="NF000672">
    <property type="entry name" value="PRK00033.1-5"/>
    <property type="match status" value="1"/>
</dbReference>
<dbReference type="Gene3D" id="3.30.1390.10">
    <property type="match status" value="1"/>
</dbReference>
<dbReference type="InterPro" id="IPR014719">
    <property type="entry name" value="Ribosomal_bL12_C/ClpS-like"/>
</dbReference>
<evidence type="ECO:0000259" key="1">
    <source>
        <dbReference type="Pfam" id="PF02617"/>
    </source>
</evidence>
<dbReference type="HAMAP" id="MF_00302">
    <property type="entry name" value="ClpS"/>
    <property type="match status" value="1"/>
</dbReference>
<dbReference type="PANTHER" id="PTHR33473">
    <property type="entry name" value="ATP-DEPENDENT CLP PROTEASE ADAPTER PROTEIN CLPS1, CHLOROPLASTIC"/>
    <property type="match status" value="1"/>
</dbReference>
<reference evidence="2" key="1">
    <citation type="submission" date="2018-05" db="EMBL/GenBank/DDBJ databases">
        <authorList>
            <person name="Lanie J.A."/>
            <person name="Ng W.-L."/>
            <person name="Kazmierczak K.M."/>
            <person name="Andrzejewski T.M."/>
            <person name="Davidsen T.M."/>
            <person name="Wayne K.J."/>
            <person name="Tettelin H."/>
            <person name="Glass J.I."/>
            <person name="Rusch D."/>
            <person name="Podicherti R."/>
            <person name="Tsui H.-C.T."/>
            <person name="Winkler M.E."/>
        </authorList>
    </citation>
    <scope>NUCLEOTIDE SEQUENCE</scope>
</reference>
<dbReference type="GO" id="GO:0030163">
    <property type="term" value="P:protein catabolic process"/>
    <property type="evidence" value="ECO:0007669"/>
    <property type="project" value="InterPro"/>
</dbReference>
<protein>
    <recommendedName>
        <fullName evidence="1">Adaptor protein ClpS core domain-containing protein</fullName>
    </recommendedName>
</protein>
<dbReference type="Pfam" id="PF02617">
    <property type="entry name" value="ClpS"/>
    <property type="match status" value="1"/>
</dbReference>
<sequence length="109" mass="12338">MTERIAKNINPEFSHLVLDEKNSKIQQPPLYSVVLVNDDFTPMEFVVEILVTIFGMSKSKATKIMFEVHTEGKAICGIYTHDIAETKVFQVTSVAKQQQHPLLCAMEKV</sequence>
<dbReference type="SUPFAM" id="SSF54736">
    <property type="entry name" value="ClpS-like"/>
    <property type="match status" value="1"/>
</dbReference>
<proteinExistence type="inferred from homology"/>
<accession>A0A381UC95</accession>
<dbReference type="EMBL" id="UINC01006154">
    <property type="protein sequence ID" value="SVA25810.1"/>
    <property type="molecule type" value="Genomic_DNA"/>
</dbReference>
<feature type="domain" description="Adaptor protein ClpS core" evidence="1">
    <location>
        <begin position="27"/>
        <end position="104"/>
    </location>
</feature>
<dbReference type="GO" id="GO:0006508">
    <property type="term" value="P:proteolysis"/>
    <property type="evidence" value="ECO:0007669"/>
    <property type="project" value="InterPro"/>
</dbReference>
<name>A0A381UC95_9ZZZZ</name>
<dbReference type="InterPro" id="IPR022935">
    <property type="entry name" value="ClpS"/>
</dbReference>
<dbReference type="FunFam" id="3.30.1390.10:FF:000002">
    <property type="entry name" value="ATP-dependent Clp protease adapter protein ClpS"/>
    <property type="match status" value="1"/>
</dbReference>
<dbReference type="InterPro" id="IPR003769">
    <property type="entry name" value="ClpS_core"/>
</dbReference>